<proteinExistence type="predicted"/>
<gene>
    <name evidence="2" type="primary">Acey_s0222.g2617</name>
    <name evidence="2" type="ORF">Y032_0222g2617</name>
</gene>
<name>A0A016SIQ3_9BILA</name>
<reference evidence="3" key="1">
    <citation type="journal article" date="2015" name="Nat. Genet.">
        <title>The genome and transcriptome of the zoonotic hookworm Ancylostoma ceylanicum identify infection-specific gene families.</title>
        <authorList>
            <person name="Schwarz E.M."/>
            <person name="Hu Y."/>
            <person name="Antoshechkin I."/>
            <person name="Miller M.M."/>
            <person name="Sternberg P.W."/>
            <person name="Aroian R.V."/>
        </authorList>
    </citation>
    <scope>NUCLEOTIDE SEQUENCE</scope>
    <source>
        <strain evidence="3">HY135</strain>
    </source>
</reference>
<evidence type="ECO:0008006" key="4">
    <source>
        <dbReference type="Google" id="ProtNLM"/>
    </source>
</evidence>
<evidence type="ECO:0000313" key="2">
    <source>
        <dbReference type="EMBL" id="EYB90221.1"/>
    </source>
</evidence>
<keyword evidence="3" id="KW-1185">Reference proteome</keyword>
<dbReference type="EMBL" id="JARK01001558">
    <property type="protein sequence ID" value="EYB90221.1"/>
    <property type="molecule type" value="Genomic_DNA"/>
</dbReference>
<comment type="caution">
    <text evidence="2">The sequence shown here is derived from an EMBL/GenBank/DDBJ whole genome shotgun (WGS) entry which is preliminary data.</text>
</comment>
<dbReference type="InterPro" id="IPR035940">
    <property type="entry name" value="CAP_sf"/>
</dbReference>
<evidence type="ECO:0000256" key="1">
    <source>
        <dbReference type="SAM" id="Phobius"/>
    </source>
</evidence>
<dbReference type="Proteomes" id="UP000024635">
    <property type="component" value="Unassembled WGS sequence"/>
</dbReference>
<dbReference type="SUPFAM" id="SSF55797">
    <property type="entry name" value="PR-1-like"/>
    <property type="match status" value="1"/>
</dbReference>
<dbReference type="Gene3D" id="3.40.33.10">
    <property type="entry name" value="CAP"/>
    <property type="match status" value="1"/>
</dbReference>
<dbReference type="OrthoDB" id="5911200at2759"/>
<accession>A0A016SIQ3</accession>
<evidence type="ECO:0000313" key="3">
    <source>
        <dbReference type="Proteomes" id="UP000024635"/>
    </source>
</evidence>
<organism evidence="2 3">
    <name type="scientific">Ancylostoma ceylanicum</name>
    <dbReference type="NCBI Taxonomy" id="53326"/>
    <lineage>
        <taxon>Eukaryota</taxon>
        <taxon>Metazoa</taxon>
        <taxon>Ecdysozoa</taxon>
        <taxon>Nematoda</taxon>
        <taxon>Chromadorea</taxon>
        <taxon>Rhabditida</taxon>
        <taxon>Rhabditina</taxon>
        <taxon>Rhabditomorpha</taxon>
        <taxon>Strongyloidea</taxon>
        <taxon>Ancylostomatidae</taxon>
        <taxon>Ancylostomatinae</taxon>
        <taxon>Ancylostoma</taxon>
    </lineage>
</organism>
<keyword evidence="1" id="KW-1133">Transmembrane helix</keyword>
<feature type="transmembrane region" description="Helical" evidence="1">
    <location>
        <begin position="217"/>
        <end position="237"/>
    </location>
</feature>
<protein>
    <recommendedName>
        <fullName evidence="4">SCP domain-containing protein</fullName>
    </recommendedName>
</protein>
<sequence>MLFDLMHSSKGLLHIKIVAQRGENITMIALLLVTVLYLAAPTTSLEIVVDNKGSGCLVNREFAEAIDKFHNGLRQRVARGDGGRAGKEMYGLIYDCELEKEAFSEIRRPGSMDASHGLVRFSGDFEGSAYEAMQKVLATLYSNEEAMKQIKYPKATRFGCSGKLLRHKHTGMRRMEWTCIYDQKYGVTLHLVTEKILMEERPAKVTRIALTIQVQHALGSVLYMVLMSLILLLELPVGHSWCASLNKFIAALFTNLSSE</sequence>
<keyword evidence="1" id="KW-0812">Transmembrane</keyword>
<dbReference type="AlphaFoldDB" id="A0A016SIQ3"/>
<keyword evidence="1" id="KW-0472">Membrane</keyword>